<evidence type="ECO:0008006" key="3">
    <source>
        <dbReference type="Google" id="ProtNLM"/>
    </source>
</evidence>
<evidence type="ECO:0000256" key="1">
    <source>
        <dbReference type="SAM" id="MobiDB-lite"/>
    </source>
</evidence>
<dbReference type="EMBL" id="BARW01004946">
    <property type="protein sequence ID" value="GAI68286.1"/>
    <property type="molecule type" value="Genomic_DNA"/>
</dbReference>
<dbReference type="AlphaFoldDB" id="X1RMS4"/>
<accession>X1RMS4</accession>
<comment type="caution">
    <text evidence="2">The sequence shown here is derived from an EMBL/GenBank/DDBJ whole genome shotgun (WGS) entry which is preliminary data.</text>
</comment>
<organism evidence="2">
    <name type="scientific">marine sediment metagenome</name>
    <dbReference type="NCBI Taxonomy" id="412755"/>
    <lineage>
        <taxon>unclassified sequences</taxon>
        <taxon>metagenomes</taxon>
        <taxon>ecological metagenomes</taxon>
    </lineage>
</organism>
<protein>
    <recommendedName>
        <fullName evidence="3">CARDB domain-containing protein</fullName>
    </recommendedName>
</protein>
<proteinExistence type="predicted"/>
<name>X1RMS4_9ZZZZ</name>
<evidence type="ECO:0000313" key="2">
    <source>
        <dbReference type="EMBL" id="GAI68286.1"/>
    </source>
</evidence>
<sequence>MLAGSLPKVVMNEPKIEGSNGEYTVEVEVENQGFIPTALLQALLVKMVRQDRITLEFPEGMLPARRGGGRGSSRGGDDEPQEPIDTAKVEILGPEENQPYVEIGRIPGNDKVIVQFKIRLNEIESTECTVTYTSTRGGEISKDIVIGK</sequence>
<gene>
    <name evidence="2" type="ORF">S12H4_11156</name>
</gene>
<feature type="region of interest" description="Disordered" evidence="1">
    <location>
        <begin position="59"/>
        <end position="91"/>
    </location>
</feature>
<reference evidence="2" key="1">
    <citation type="journal article" date="2014" name="Front. Microbiol.">
        <title>High frequency of phylogenetically diverse reductive dehalogenase-homologous genes in deep subseafloor sedimentary metagenomes.</title>
        <authorList>
            <person name="Kawai M."/>
            <person name="Futagami T."/>
            <person name="Toyoda A."/>
            <person name="Takaki Y."/>
            <person name="Nishi S."/>
            <person name="Hori S."/>
            <person name="Arai W."/>
            <person name="Tsubouchi T."/>
            <person name="Morono Y."/>
            <person name="Uchiyama I."/>
            <person name="Ito T."/>
            <person name="Fujiyama A."/>
            <person name="Inagaki F."/>
            <person name="Takami H."/>
        </authorList>
    </citation>
    <scope>NUCLEOTIDE SEQUENCE</scope>
    <source>
        <strain evidence="2">Expedition CK06-06</strain>
    </source>
</reference>